<feature type="coiled-coil region" evidence="1">
    <location>
        <begin position="37"/>
        <end position="85"/>
    </location>
</feature>
<dbReference type="RefSeq" id="WP_029161560.1">
    <property type="nucleotide sequence ID" value="NZ_CP009933.1"/>
</dbReference>
<dbReference type="HOGENOM" id="CLU_112809_0_0_9"/>
<dbReference type="Pfam" id="PF06810">
    <property type="entry name" value="Phage_scaffold"/>
    <property type="match status" value="1"/>
</dbReference>
<evidence type="ECO:0000313" key="2">
    <source>
        <dbReference type="EMBL" id="AKA69846.1"/>
    </source>
</evidence>
<dbReference type="KEGG" id="csq:CSCA_2721"/>
<evidence type="ECO:0000313" key="3">
    <source>
        <dbReference type="Proteomes" id="UP000033115"/>
    </source>
</evidence>
<keyword evidence="1" id="KW-0175">Coiled coil</keyword>
<gene>
    <name evidence="2" type="ORF">CSCA_2721</name>
</gene>
<dbReference type="STRING" id="1548.CSCA_2721"/>
<evidence type="ECO:0000256" key="1">
    <source>
        <dbReference type="SAM" id="Coils"/>
    </source>
</evidence>
<accession>A0A0E3GR78</accession>
<dbReference type="EMBL" id="CP009933">
    <property type="protein sequence ID" value="AKA69846.1"/>
    <property type="molecule type" value="Genomic_DNA"/>
</dbReference>
<sequence length="184" mass="20967">MPKLNEILRKAYSGIPEEIKSKYIDVDLVDSSNYIIREKYNSLKTDIENELKIANKTIEEFQNKLDKYEKDYEKLKKDSEKKIGEIQFNYALEKALNKSGAKNSKAIKALIDTEKVKLEGESIIGLDEQLKNLKTSDPYLFAENKIVTPKPGDGTSTPGGSSLAVKIAKERNKKVQNSYKNMWK</sequence>
<reference evidence="2 3" key="1">
    <citation type="journal article" date="2015" name="J. Biotechnol.">
        <title>Complete genome sequence of a malodorant-producing acetogen, Clostridium scatologenes ATCC 25775(T).</title>
        <authorList>
            <person name="Zhu Z."/>
            <person name="Guo T."/>
            <person name="Zheng H."/>
            <person name="Song T."/>
            <person name="Ouyang P."/>
            <person name="Xie J."/>
        </authorList>
    </citation>
    <scope>NUCLEOTIDE SEQUENCE [LARGE SCALE GENOMIC DNA]</scope>
    <source>
        <strain evidence="2 3">ATCC 25775</strain>
    </source>
</reference>
<protein>
    <submittedName>
        <fullName evidence="2">Putative phage scaffold protein</fullName>
    </submittedName>
</protein>
<dbReference type="Proteomes" id="UP000033115">
    <property type="component" value="Chromosome"/>
</dbReference>
<name>A0A0E3GR78_CLOSL</name>
<dbReference type="InterPro" id="IPR009636">
    <property type="entry name" value="SCAF"/>
</dbReference>
<proteinExistence type="predicted"/>
<organism evidence="2 3">
    <name type="scientific">Clostridium scatologenes</name>
    <dbReference type="NCBI Taxonomy" id="1548"/>
    <lineage>
        <taxon>Bacteria</taxon>
        <taxon>Bacillati</taxon>
        <taxon>Bacillota</taxon>
        <taxon>Clostridia</taxon>
        <taxon>Eubacteriales</taxon>
        <taxon>Clostridiaceae</taxon>
        <taxon>Clostridium</taxon>
    </lineage>
</organism>
<dbReference type="AlphaFoldDB" id="A0A0E3GR78"/>
<keyword evidence="3" id="KW-1185">Reference proteome</keyword>